<sequence>MKKRNQKKWGLLSFSILFLVYVGWVVNFEVNLGRNQPMGGNSIIIATFNDKNERHERVLSLREVNGKNYIAANHWPRAWYRQALDNPNIEIKMAGVEKFAPYTAVPLEGAEDDLLREEYNISFRGRAQMGFPPRYFLRLDPN</sequence>
<reference evidence="1" key="1">
    <citation type="submission" date="2018-05" db="EMBL/GenBank/DDBJ databases">
        <authorList>
            <person name="Lanie J.A."/>
            <person name="Ng W.-L."/>
            <person name="Kazmierczak K.M."/>
            <person name="Andrzejewski T.M."/>
            <person name="Davidsen T.M."/>
            <person name="Wayne K.J."/>
            <person name="Tettelin H."/>
            <person name="Glass J.I."/>
            <person name="Rusch D."/>
            <person name="Podicherti R."/>
            <person name="Tsui H.-C.T."/>
            <person name="Winkler M.E."/>
        </authorList>
    </citation>
    <scope>NUCLEOTIDE SEQUENCE</scope>
</reference>
<protein>
    <recommendedName>
        <fullName evidence="2">DUF385 domain-containing protein</fullName>
    </recommendedName>
</protein>
<evidence type="ECO:0008006" key="2">
    <source>
        <dbReference type="Google" id="ProtNLM"/>
    </source>
</evidence>
<dbReference type="AlphaFoldDB" id="A0A381Y4A3"/>
<evidence type="ECO:0000313" key="1">
    <source>
        <dbReference type="EMBL" id="SVA71956.1"/>
    </source>
</evidence>
<accession>A0A381Y4A3</accession>
<organism evidence="1">
    <name type="scientific">marine metagenome</name>
    <dbReference type="NCBI Taxonomy" id="408172"/>
    <lineage>
        <taxon>unclassified sequences</taxon>
        <taxon>metagenomes</taxon>
        <taxon>ecological metagenomes</taxon>
    </lineage>
</organism>
<dbReference type="EMBL" id="UINC01017378">
    <property type="protein sequence ID" value="SVA71956.1"/>
    <property type="molecule type" value="Genomic_DNA"/>
</dbReference>
<name>A0A381Y4A3_9ZZZZ</name>
<gene>
    <name evidence="1" type="ORF">METZ01_LOCUS124810</name>
</gene>
<proteinExistence type="predicted"/>